<dbReference type="Pfam" id="PF13193">
    <property type="entry name" value="AMP-binding_C"/>
    <property type="match status" value="1"/>
</dbReference>
<dbReference type="EMBL" id="CP047045">
    <property type="protein sequence ID" value="QGZ95819.1"/>
    <property type="molecule type" value="Genomic_DNA"/>
</dbReference>
<sequence length="532" mass="57689">MAASLQPSEFDAMATLGDIARHHGRTRPDHIALSFEGRLTSYAALDRHTDQVAAALAASGVQPGECIAYLGKNSDHYFELVLGASKAGAIMAPIGWRLSLAEAAYIIDDTQAKLLFVGSECIACAHDALKQAETKPQLIAMEAGEHALPAYEAWRNAQTPGTPRAVAPKDTALLLYTSGTTGRPKGVMLTSANLLRSRRKIAEHAMGWNEWGAGEVNLVAMPAAHIGGTGWGLVGLINGVKNVVTREFNPVDVLEFIQSERIAKMFMVPAALQFVIRMPRAREIDYSSLTHILYGASPMPVALLQECMEVFGCQFCQQYGMTETTGTIVYLPPQDHDPKGAKRMASAGLPMPGVELRIIDTAGNVLGPNQTGEICTRSAANMLGYWRKPDATTSTVDAEGWLRTGDAGYLDEDGYLFIQDRIKDMIISGAENIYPAEVENAIHGHPHVAEVAVIGVPDEKWGEAVKAIVVAKPGVTPDAESIIAHARERIAHYKAPKSVDIRDAPLPRNATGKILRRELREPYWSGKERRVN</sequence>
<dbReference type="CDD" id="cd17631">
    <property type="entry name" value="FACL_FadD13-like"/>
    <property type="match status" value="1"/>
</dbReference>
<keyword evidence="9" id="KW-1185">Reference proteome</keyword>
<dbReference type="PROSITE" id="PS00455">
    <property type="entry name" value="AMP_BINDING"/>
    <property type="match status" value="1"/>
</dbReference>
<comment type="catalytic activity">
    <reaction evidence="3">
        <text>3-(methylsulfanyl)propanoate + ATP + CoA = 3-(methylsulfanyl)propanoyl-CoA + AMP + diphosphate</text>
        <dbReference type="Rhea" id="RHEA:43052"/>
        <dbReference type="ChEBI" id="CHEBI:30616"/>
        <dbReference type="ChEBI" id="CHEBI:33019"/>
        <dbReference type="ChEBI" id="CHEBI:49016"/>
        <dbReference type="ChEBI" id="CHEBI:57287"/>
        <dbReference type="ChEBI" id="CHEBI:82815"/>
        <dbReference type="ChEBI" id="CHEBI:456215"/>
        <dbReference type="EC" id="6.2.1.44"/>
    </reaction>
    <physiologicalReaction direction="left-to-right" evidence="3">
        <dbReference type="Rhea" id="RHEA:43053"/>
    </physiologicalReaction>
</comment>
<name>A0A6I6MMB4_9CAUL</name>
<dbReference type="InterPro" id="IPR042099">
    <property type="entry name" value="ANL_N_sf"/>
</dbReference>
<evidence type="ECO:0000256" key="4">
    <source>
        <dbReference type="ARBA" id="ARBA00066616"/>
    </source>
</evidence>
<dbReference type="GO" id="GO:0006631">
    <property type="term" value="P:fatty acid metabolic process"/>
    <property type="evidence" value="ECO:0007669"/>
    <property type="project" value="TreeGrafter"/>
</dbReference>
<evidence type="ECO:0000256" key="2">
    <source>
        <dbReference type="ARBA" id="ARBA00022598"/>
    </source>
</evidence>
<dbReference type="EC" id="6.2.1.44" evidence="4"/>
<evidence type="ECO:0000256" key="5">
    <source>
        <dbReference type="ARBA" id="ARBA00067668"/>
    </source>
</evidence>
<dbReference type="NCBIfam" id="NF004837">
    <property type="entry name" value="PRK06187.1"/>
    <property type="match status" value="1"/>
</dbReference>
<dbReference type="Gene3D" id="3.30.300.30">
    <property type="match status" value="1"/>
</dbReference>
<dbReference type="RefSeq" id="WP_158766649.1">
    <property type="nucleotide sequence ID" value="NZ_CP047045.1"/>
</dbReference>
<dbReference type="InterPro" id="IPR000873">
    <property type="entry name" value="AMP-dep_synth/lig_dom"/>
</dbReference>
<evidence type="ECO:0000256" key="3">
    <source>
        <dbReference type="ARBA" id="ARBA00051915"/>
    </source>
</evidence>
<dbReference type="FunFam" id="3.30.300.30:FF:000008">
    <property type="entry name" value="2,3-dihydroxybenzoate-AMP ligase"/>
    <property type="match status" value="1"/>
</dbReference>
<evidence type="ECO:0000313" key="8">
    <source>
        <dbReference type="EMBL" id="QGZ95819.1"/>
    </source>
</evidence>
<dbReference type="AlphaFoldDB" id="A0A6I6MMB4"/>
<dbReference type="PANTHER" id="PTHR43201:SF5">
    <property type="entry name" value="MEDIUM-CHAIN ACYL-COA LIGASE ACSF2, MITOCHONDRIAL"/>
    <property type="match status" value="1"/>
</dbReference>
<feature type="domain" description="AMP-binding enzyme C-terminal" evidence="7">
    <location>
        <begin position="437"/>
        <end position="513"/>
    </location>
</feature>
<protein>
    <recommendedName>
        <fullName evidence="5">3-methylmercaptopropionyl-CoA ligase</fullName>
        <ecNumber evidence="4">6.2.1.44</ecNumber>
    </recommendedName>
</protein>
<evidence type="ECO:0000259" key="7">
    <source>
        <dbReference type="Pfam" id="PF13193"/>
    </source>
</evidence>
<dbReference type="InterPro" id="IPR020845">
    <property type="entry name" value="AMP-binding_CS"/>
</dbReference>
<dbReference type="Proteomes" id="UP000431269">
    <property type="component" value="Chromosome"/>
</dbReference>
<dbReference type="InterPro" id="IPR025110">
    <property type="entry name" value="AMP-bd_C"/>
</dbReference>
<gene>
    <name evidence="8" type="primary">lcfB_3</name>
    <name evidence="8" type="ORF">DSM104635_02671</name>
</gene>
<dbReference type="GO" id="GO:0031956">
    <property type="term" value="F:medium-chain fatty acid-CoA ligase activity"/>
    <property type="evidence" value="ECO:0007669"/>
    <property type="project" value="TreeGrafter"/>
</dbReference>
<accession>A0A6I6MMB4</accession>
<comment type="similarity">
    <text evidence="1">Belongs to the ATP-dependent AMP-binding enzyme family.</text>
</comment>
<evidence type="ECO:0000313" key="9">
    <source>
        <dbReference type="Proteomes" id="UP000431269"/>
    </source>
</evidence>
<proteinExistence type="inferred from homology"/>
<dbReference type="PANTHER" id="PTHR43201">
    <property type="entry name" value="ACYL-COA SYNTHETASE"/>
    <property type="match status" value="1"/>
</dbReference>
<keyword evidence="2 8" id="KW-0436">Ligase</keyword>
<reference evidence="9" key="1">
    <citation type="submission" date="2019-12" db="EMBL/GenBank/DDBJ databases">
        <title>Complete genome of Terracaulis silvestris 0127_4.</title>
        <authorList>
            <person name="Vieira S."/>
            <person name="Riedel T."/>
            <person name="Sproer C."/>
            <person name="Pascual J."/>
            <person name="Boedeker C."/>
            <person name="Overmann J."/>
        </authorList>
    </citation>
    <scope>NUCLEOTIDE SEQUENCE [LARGE SCALE GENOMIC DNA]</scope>
    <source>
        <strain evidence="9">0127_4</strain>
    </source>
</reference>
<dbReference type="KEGG" id="tsv:DSM104635_02671"/>
<feature type="domain" description="AMP-dependent synthetase/ligase" evidence="6">
    <location>
        <begin position="22"/>
        <end position="386"/>
    </location>
</feature>
<evidence type="ECO:0000256" key="1">
    <source>
        <dbReference type="ARBA" id="ARBA00006432"/>
    </source>
</evidence>
<dbReference type="Pfam" id="PF00501">
    <property type="entry name" value="AMP-binding"/>
    <property type="match status" value="1"/>
</dbReference>
<dbReference type="Gene3D" id="3.40.50.12780">
    <property type="entry name" value="N-terminal domain of ligase-like"/>
    <property type="match status" value="1"/>
</dbReference>
<dbReference type="SUPFAM" id="SSF56801">
    <property type="entry name" value="Acetyl-CoA synthetase-like"/>
    <property type="match status" value="1"/>
</dbReference>
<evidence type="ECO:0000259" key="6">
    <source>
        <dbReference type="Pfam" id="PF00501"/>
    </source>
</evidence>
<organism evidence="8 9">
    <name type="scientific">Terricaulis silvestris</name>
    <dbReference type="NCBI Taxonomy" id="2686094"/>
    <lineage>
        <taxon>Bacteria</taxon>
        <taxon>Pseudomonadati</taxon>
        <taxon>Pseudomonadota</taxon>
        <taxon>Alphaproteobacteria</taxon>
        <taxon>Caulobacterales</taxon>
        <taxon>Caulobacteraceae</taxon>
        <taxon>Terricaulis</taxon>
    </lineage>
</organism>
<dbReference type="InterPro" id="IPR045851">
    <property type="entry name" value="AMP-bd_C_sf"/>
</dbReference>